<dbReference type="InterPro" id="IPR051476">
    <property type="entry name" value="Bac_ResReg_Asp_Phosphatase"/>
</dbReference>
<keyword evidence="4" id="KW-0802">TPR repeat</keyword>
<accession>B9L1A4</accession>
<feature type="region of interest" description="Disordered" evidence="6">
    <location>
        <begin position="679"/>
        <end position="707"/>
    </location>
</feature>
<evidence type="ECO:0000256" key="3">
    <source>
        <dbReference type="ARBA" id="ARBA00022737"/>
    </source>
</evidence>
<dbReference type="GO" id="GO:0005737">
    <property type="term" value="C:cytoplasm"/>
    <property type="evidence" value="ECO:0007669"/>
    <property type="project" value="UniProtKB-SubCell"/>
</dbReference>
<protein>
    <submittedName>
        <fullName evidence="7">Tetratricopeptide repeat family</fullName>
    </submittedName>
</protein>
<evidence type="ECO:0000256" key="4">
    <source>
        <dbReference type="ARBA" id="ARBA00022803"/>
    </source>
</evidence>
<dbReference type="OrthoDB" id="581105at2"/>
<dbReference type="InterPro" id="IPR011990">
    <property type="entry name" value="TPR-like_helical_dom_sf"/>
</dbReference>
<dbReference type="eggNOG" id="COG0457">
    <property type="taxonomic scope" value="Bacteria"/>
</dbReference>
<feature type="compositionally biased region" description="Basic and acidic residues" evidence="6">
    <location>
        <begin position="697"/>
        <end position="707"/>
    </location>
</feature>
<evidence type="ECO:0000256" key="1">
    <source>
        <dbReference type="ARBA" id="ARBA00004496"/>
    </source>
</evidence>
<dbReference type="InterPro" id="IPR019734">
    <property type="entry name" value="TPR_rpt"/>
</dbReference>
<dbReference type="PANTHER" id="PTHR46630">
    <property type="entry name" value="TETRATRICOPEPTIDE REPEAT PROTEIN 29"/>
    <property type="match status" value="1"/>
</dbReference>
<dbReference type="AlphaFoldDB" id="B9L1A4"/>
<evidence type="ECO:0000256" key="6">
    <source>
        <dbReference type="SAM" id="MobiDB-lite"/>
    </source>
</evidence>
<dbReference type="KEGG" id="tro:trd_0005"/>
<comment type="subcellular location">
    <subcellularLocation>
        <location evidence="1">Cytoplasm</location>
    </subcellularLocation>
</comment>
<sequence>MSVFEQFGRWLRRRQGIERNPLYRIAADVVQGRLTLEQAYALAEQPATVARLADGDLWEVLDEATRARLDYPEHALLLNRLVILAARQKGFDRVLMEANLRAADILADLAIESGEPNPTYQREQELHLQEALRAARRIANATGQRRALARLARLARDRGEHERARELLLRQLESGREDTDTIEDVDTALLLGDLARQEANLAAAREFYSRAARSARRIGHNVGMVDALLRQVSILRELGDLDAAYPLLQQAQEAAERLLDRRLQAEIAIQIGALLAEQRRFSKARAALLTALERARAADDLALESRCLIGLAQLERQAGRFRDAADHLNQLAHLELRIGNQRAGIRALLDAAELALEGDQPERALQLLQLAQQQHETNEDTALRQRLLGLSGLAHAALDHRGEALEYLYQAFRLASSTGSTAEQARWLIGTGEVLLQFGELADALLVAKHAADLVRASDDSRLEAQLAVLQGSIAMARGLRQEAMERLSEAVEAAERAHDFVTQERALLLLAELELQEADPHHAIGYLRQALDLARATGNDELRTRLHGRIARLYQSLHYFREAEEHYRAAAQLAQEIDSLPLQARALRGLATVLDASGRADEALATYKQAIALAEQLGDRRAALALHYNAALLLLDRGNDGEARYHLRLAHDLALALGETQLAQNLRDLLGLQPAEPSFPDELSDELVSESPLNPPRRETSPYDFL</sequence>
<evidence type="ECO:0000256" key="2">
    <source>
        <dbReference type="ARBA" id="ARBA00022490"/>
    </source>
</evidence>
<organism evidence="7 8">
    <name type="scientific">Thermomicrobium roseum (strain ATCC 27502 / DSM 5159 / P-2)</name>
    <dbReference type="NCBI Taxonomy" id="309801"/>
    <lineage>
        <taxon>Bacteria</taxon>
        <taxon>Pseudomonadati</taxon>
        <taxon>Thermomicrobiota</taxon>
        <taxon>Thermomicrobia</taxon>
        <taxon>Thermomicrobiales</taxon>
        <taxon>Thermomicrobiaceae</taxon>
        <taxon>Thermomicrobium</taxon>
    </lineage>
</organism>
<gene>
    <name evidence="7" type="ordered locus">trd_0005</name>
</gene>
<evidence type="ECO:0000313" key="8">
    <source>
        <dbReference type="Proteomes" id="UP000000447"/>
    </source>
</evidence>
<dbReference type="STRING" id="309801.trd_0005"/>
<reference evidence="7 8" key="1">
    <citation type="journal article" date="2009" name="PLoS ONE">
        <title>Complete genome sequence of the aerobic CO-oxidizing thermophile Thermomicrobium roseum.</title>
        <authorList>
            <person name="Wu D."/>
            <person name="Raymond J."/>
            <person name="Wu M."/>
            <person name="Chatterji S."/>
            <person name="Ren Q."/>
            <person name="Graham J.E."/>
            <person name="Bryant D.A."/>
            <person name="Robb F."/>
            <person name="Colman A."/>
            <person name="Tallon L.J."/>
            <person name="Badger J.H."/>
            <person name="Madupu R."/>
            <person name="Ward N.L."/>
            <person name="Eisen J.A."/>
        </authorList>
    </citation>
    <scope>NUCLEOTIDE SEQUENCE [LARGE SCALE GENOMIC DNA]</scope>
    <source>
        <strain evidence="8">ATCC 27502 / DSM 5159 / P-2</strain>
    </source>
</reference>
<evidence type="ECO:0000256" key="5">
    <source>
        <dbReference type="ARBA" id="ARBA00038253"/>
    </source>
</evidence>
<keyword evidence="3" id="KW-0677">Repeat</keyword>
<dbReference type="HOGENOM" id="CLU_390251_0_0_0"/>
<keyword evidence="8" id="KW-1185">Reference proteome</keyword>
<proteinExistence type="inferred from homology"/>
<dbReference type="Gene3D" id="1.25.40.10">
    <property type="entry name" value="Tetratricopeptide repeat domain"/>
    <property type="match status" value="4"/>
</dbReference>
<dbReference type="EMBL" id="CP001275">
    <property type="protein sequence ID" value="ACM04889.1"/>
    <property type="molecule type" value="Genomic_DNA"/>
</dbReference>
<dbReference type="SUPFAM" id="SSF48452">
    <property type="entry name" value="TPR-like"/>
    <property type="match status" value="3"/>
</dbReference>
<name>B9L1A4_THERP</name>
<dbReference type="RefSeq" id="WP_012641420.1">
    <property type="nucleotide sequence ID" value="NC_011959.1"/>
</dbReference>
<dbReference type="Proteomes" id="UP000000447">
    <property type="component" value="Chromosome"/>
</dbReference>
<keyword evidence="2" id="KW-0963">Cytoplasm</keyword>
<dbReference type="PANTHER" id="PTHR46630:SF1">
    <property type="entry name" value="TETRATRICOPEPTIDE REPEAT PROTEIN 29"/>
    <property type="match status" value="1"/>
</dbReference>
<evidence type="ECO:0000313" key="7">
    <source>
        <dbReference type="EMBL" id="ACM04889.1"/>
    </source>
</evidence>
<comment type="similarity">
    <text evidence="5">Belongs to the Rap family.</text>
</comment>
<dbReference type="Pfam" id="PF13424">
    <property type="entry name" value="TPR_12"/>
    <property type="match status" value="2"/>
</dbReference>
<dbReference type="SMART" id="SM00028">
    <property type="entry name" value="TPR"/>
    <property type="match status" value="10"/>
</dbReference>